<gene>
    <name evidence="2" type="ORF">BCAMP_07265</name>
</gene>
<organism evidence="2 3">
    <name type="scientific">Brochothrix campestris FSL F6-1037</name>
    <dbReference type="NCBI Taxonomy" id="1265861"/>
    <lineage>
        <taxon>Bacteria</taxon>
        <taxon>Bacillati</taxon>
        <taxon>Bacillota</taxon>
        <taxon>Bacilli</taxon>
        <taxon>Bacillales</taxon>
        <taxon>Listeriaceae</taxon>
        <taxon>Brochothrix</taxon>
    </lineage>
</organism>
<dbReference type="InterPro" id="IPR013783">
    <property type="entry name" value="Ig-like_fold"/>
</dbReference>
<accession>W7CUB6</accession>
<dbReference type="Proteomes" id="UP000019243">
    <property type="component" value="Unassembled WGS sequence"/>
</dbReference>
<dbReference type="RefSeq" id="WP_156921177.1">
    <property type="nucleotide sequence ID" value="NZ_AODH01000027.1"/>
</dbReference>
<name>W7CUB6_9LIST</name>
<feature type="non-terminal residue" evidence="2">
    <location>
        <position position="1"/>
    </location>
</feature>
<reference evidence="2 3" key="1">
    <citation type="submission" date="2012-12" db="EMBL/GenBank/DDBJ databases">
        <title>Novel taxa of Listeriaceae from agricultural environments in the United States.</title>
        <authorList>
            <person name="den Bakker H.C."/>
            <person name="Allred A."/>
            <person name="Warchocki S."/>
            <person name="Wright E.M."/>
            <person name="Burrell A."/>
            <person name="Nightingale K.K."/>
            <person name="Kephart D."/>
            <person name="Wiedmann M."/>
        </authorList>
    </citation>
    <scope>NUCLEOTIDE SEQUENCE [LARGE SCALE GENOMIC DNA]</scope>
    <source>
        <strain evidence="2 3">FSL F6-1037</strain>
    </source>
</reference>
<evidence type="ECO:0000259" key="1">
    <source>
        <dbReference type="Pfam" id="PF07523"/>
    </source>
</evidence>
<dbReference type="Pfam" id="PF07523">
    <property type="entry name" value="Big_3"/>
    <property type="match status" value="1"/>
</dbReference>
<dbReference type="AlphaFoldDB" id="W7CUB6"/>
<evidence type="ECO:0000313" key="3">
    <source>
        <dbReference type="Proteomes" id="UP000019243"/>
    </source>
</evidence>
<dbReference type="Gene3D" id="2.60.40.10">
    <property type="entry name" value="Immunoglobulins"/>
    <property type="match status" value="1"/>
</dbReference>
<sequence length="276" mass="30486">AYDADAPFKRVLNKDGQAINAKDVQYYYVNNVLTKELDTTKPGTHQVRIVIANALGKWVYSEPAEVMVKADLTAIFAKDMSYKVGDTYDPAAGFIKAIDADGVAVPFSPELSWTEDNRPIDMTKPGQHTVYYGLPNSSGALIVQKTTVSVEPIDVTLTVVREQSFGKVILGSADTQRYWQKDKPVVVTDDGQRGWRLVAAINQTTHSDFRAYVFVGDQSFDQGSLLISEGIGSQIVSDTKEKSAFVHINYAKVKTPRSDDAQIKWMLEPSVKEVGE</sequence>
<feature type="domain" description="Ig-like" evidence="1">
    <location>
        <begin position="77"/>
        <end position="136"/>
    </location>
</feature>
<dbReference type="STRING" id="1265861.BCAMP_07265"/>
<dbReference type="InterPro" id="IPR022038">
    <property type="entry name" value="Ig-like_bact"/>
</dbReference>
<protein>
    <recommendedName>
        <fullName evidence="1">Ig-like domain-containing protein</fullName>
    </recommendedName>
</protein>
<dbReference type="EMBL" id="AODH01000027">
    <property type="protein sequence ID" value="EUJ39416.1"/>
    <property type="molecule type" value="Genomic_DNA"/>
</dbReference>
<dbReference type="OrthoDB" id="2365447at2"/>
<keyword evidence="3" id="KW-1185">Reference proteome</keyword>
<evidence type="ECO:0000313" key="2">
    <source>
        <dbReference type="EMBL" id="EUJ39416.1"/>
    </source>
</evidence>
<comment type="caution">
    <text evidence="2">The sequence shown here is derived from an EMBL/GenBank/DDBJ whole genome shotgun (WGS) entry which is preliminary data.</text>
</comment>
<proteinExistence type="predicted"/>